<dbReference type="EMBL" id="UGEM01000004">
    <property type="protein sequence ID" value="STP17367.1"/>
    <property type="molecule type" value="Genomic_DNA"/>
</dbReference>
<dbReference type="AlphaFoldDB" id="A0A377JZ33"/>
<evidence type="ECO:0000256" key="1">
    <source>
        <dbReference type="SAM" id="Phobius"/>
    </source>
</evidence>
<keyword evidence="1" id="KW-0472">Membrane</keyword>
<feature type="transmembrane region" description="Helical" evidence="1">
    <location>
        <begin position="12"/>
        <end position="31"/>
    </location>
</feature>
<dbReference type="Proteomes" id="UP000254181">
    <property type="component" value="Unassembled WGS sequence"/>
</dbReference>
<sequence>MLKAGTAYPSDWAFFSMFLLEIIYIAAPVICRSPYKMKKENLHFHFESKLAQQKQQKA</sequence>
<proteinExistence type="predicted"/>
<accession>A0A377JZ33</accession>
<evidence type="ECO:0000313" key="2">
    <source>
        <dbReference type="EMBL" id="STP17367.1"/>
    </source>
</evidence>
<protein>
    <submittedName>
        <fullName evidence="2">Uncharacterized protein</fullName>
    </submittedName>
</protein>
<evidence type="ECO:0000313" key="3">
    <source>
        <dbReference type="Proteomes" id="UP000254181"/>
    </source>
</evidence>
<name>A0A377JZ33_ECOLX</name>
<gene>
    <name evidence="2" type="ORF">NCTC9075_00785</name>
</gene>
<organism evidence="2 3">
    <name type="scientific">Escherichia coli</name>
    <dbReference type="NCBI Taxonomy" id="562"/>
    <lineage>
        <taxon>Bacteria</taxon>
        <taxon>Pseudomonadati</taxon>
        <taxon>Pseudomonadota</taxon>
        <taxon>Gammaproteobacteria</taxon>
        <taxon>Enterobacterales</taxon>
        <taxon>Enterobacteriaceae</taxon>
        <taxon>Escherichia</taxon>
    </lineage>
</organism>
<keyword evidence="1" id="KW-1133">Transmembrane helix</keyword>
<keyword evidence="1" id="KW-0812">Transmembrane</keyword>
<reference evidence="2 3" key="1">
    <citation type="submission" date="2018-06" db="EMBL/GenBank/DDBJ databases">
        <authorList>
            <consortium name="Pathogen Informatics"/>
            <person name="Doyle S."/>
        </authorList>
    </citation>
    <scope>NUCLEOTIDE SEQUENCE [LARGE SCALE GENOMIC DNA]</scope>
    <source>
        <strain evidence="2 3">NCTC9075</strain>
    </source>
</reference>